<dbReference type="GO" id="GO:0003677">
    <property type="term" value="F:DNA binding"/>
    <property type="evidence" value="ECO:0007669"/>
    <property type="project" value="InterPro"/>
</dbReference>
<comment type="caution">
    <text evidence="3">The sequence shown here is derived from an EMBL/GenBank/DDBJ whole genome shotgun (WGS) entry which is preliminary data.</text>
</comment>
<dbReference type="SMART" id="SM00530">
    <property type="entry name" value="HTH_XRE"/>
    <property type="match status" value="1"/>
</dbReference>
<feature type="region of interest" description="Disordered" evidence="1">
    <location>
        <begin position="87"/>
        <end position="111"/>
    </location>
</feature>
<dbReference type="Pfam" id="PF01381">
    <property type="entry name" value="HTH_3"/>
    <property type="match status" value="1"/>
</dbReference>
<dbReference type="RefSeq" id="WP_117180453.1">
    <property type="nucleotide sequence ID" value="NZ_QFZK01000051.1"/>
</dbReference>
<evidence type="ECO:0000313" key="4">
    <source>
        <dbReference type="Proteomes" id="UP000260665"/>
    </source>
</evidence>
<dbReference type="CDD" id="cd00093">
    <property type="entry name" value="HTH_XRE"/>
    <property type="match status" value="1"/>
</dbReference>
<name>A0A3E1R5E9_9BURK</name>
<dbReference type="Gene3D" id="1.10.260.40">
    <property type="entry name" value="lambda repressor-like DNA-binding domains"/>
    <property type="match status" value="1"/>
</dbReference>
<reference evidence="3 4" key="1">
    <citation type="submission" date="2018-05" db="EMBL/GenBank/DDBJ databases">
        <title>Rhodoferax soyangensis sp.nov., isolated from an oligotrophic freshwater lake.</title>
        <authorList>
            <person name="Park M."/>
        </authorList>
    </citation>
    <scope>NUCLEOTIDE SEQUENCE [LARGE SCALE GENOMIC DNA]</scope>
    <source>
        <strain evidence="3 4">IMCC26218</strain>
    </source>
</reference>
<evidence type="ECO:0000259" key="2">
    <source>
        <dbReference type="PROSITE" id="PS50943"/>
    </source>
</evidence>
<sequence length="111" mass="12197">MQLPIQTVADLGLALRAARRSGKVRLDDLAQIAGVSKQFVSDVEYGKPTVQLGLVLKLLVEIGVTLSVNIPEESREEWERLLAKGGLPAQKGRKKRDVERAATIEPPQQKD</sequence>
<dbReference type="OrthoDB" id="9156632at2"/>
<dbReference type="AlphaFoldDB" id="A0A3E1R5E9"/>
<protein>
    <submittedName>
        <fullName evidence="3">Transcriptional regulator</fullName>
    </submittedName>
</protein>
<dbReference type="InterPro" id="IPR010982">
    <property type="entry name" value="Lambda_DNA-bd_dom_sf"/>
</dbReference>
<accession>A0A3E1R5E9</accession>
<dbReference type="SUPFAM" id="SSF47413">
    <property type="entry name" value="lambda repressor-like DNA-binding domains"/>
    <property type="match status" value="1"/>
</dbReference>
<dbReference type="Proteomes" id="UP000260665">
    <property type="component" value="Unassembled WGS sequence"/>
</dbReference>
<feature type="compositionally biased region" description="Basic and acidic residues" evidence="1">
    <location>
        <begin position="96"/>
        <end position="111"/>
    </location>
</feature>
<keyword evidence="4" id="KW-1185">Reference proteome</keyword>
<organism evidence="3 4">
    <name type="scientific">Rhodoferax lacus</name>
    <dbReference type="NCBI Taxonomy" id="2184758"/>
    <lineage>
        <taxon>Bacteria</taxon>
        <taxon>Pseudomonadati</taxon>
        <taxon>Pseudomonadota</taxon>
        <taxon>Betaproteobacteria</taxon>
        <taxon>Burkholderiales</taxon>
        <taxon>Comamonadaceae</taxon>
        <taxon>Rhodoferax</taxon>
    </lineage>
</organism>
<evidence type="ECO:0000256" key="1">
    <source>
        <dbReference type="SAM" id="MobiDB-lite"/>
    </source>
</evidence>
<dbReference type="InterPro" id="IPR001387">
    <property type="entry name" value="Cro/C1-type_HTH"/>
</dbReference>
<dbReference type="EMBL" id="QFZK01000051">
    <property type="protein sequence ID" value="RFO94599.1"/>
    <property type="molecule type" value="Genomic_DNA"/>
</dbReference>
<dbReference type="PROSITE" id="PS50943">
    <property type="entry name" value="HTH_CROC1"/>
    <property type="match status" value="1"/>
</dbReference>
<evidence type="ECO:0000313" key="3">
    <source>
        <dbReference type="EMBL" id="RFO94599.1"/>
    </source>
</evidence>
<feature type="domain" description="HTH cro/C1-type" evidence="2">
    <location>
        <begin position="15"/>
        <end position="69"/>
    </location>
</feature>
<proteinExistence type="predicted"/>
<gene>
    <name evidence="3" type="ORF">DIC66_22695</name>
</gene>